<name>A0A348W9D4_9RHOB</name>
<evidence type="ECO:0000313" key="2">
    <source>
        <dbReference type="Proteomes" id="UP000264719"/>
    </source>
</evidence>
<protein>
    <submittedName>
        <fullName evidence="1">DUF3572 domain-containing protein</fullName>
    </submittedName>
</protein>
<sequence>MRENELNSAETIGLRALGWLVGHDDLLPVFLGASGASEGDLRAGASDPVFLGSVLDFILMDDAWVIEFSEAAGIAPEKLGRARQALPGGEAVNWT</sequence>
<proteinExistence type="predicted"/>
<organism evidence="1 2">
    <name type="scientific">Roseovarius nubinhibens</name>
    <dbReference type="NCBI Taxonomy" id="314263"/>
    <lineage>
        <taxon>Bacteria</taxon>
        <taxon>Pseudomonadati</taxon>
        <taxon>Pseudomonadota</taxon>
        <taxon>Alphaproteobacteria</taxon>
        <taxon>Rhodobacterales</taxon>
        <taxon>Roseobacteraceae</taxon>
        <taxon>Roseovarius</taxon>
    </lineage>
</organism>
<dbReference type="AlphaFoldDB" id="A0A348W9D4"/>
<dbReference type="EMBL" id="DMVW01000048">
    <property type="protein sequence ID" value="HAR51146.1"/>
    <property type="molecule type" value="Genomic_DNA"/>
</dbReference>
<comment type="caution">
    <text evidence="1">The sequence shown here is derived from an EMBL/GenBank/DDBJ whole genome shotgun (WGS) entry which is preliminary data.</text>
</comment>
<accession>A0A348W9D4</accession>
<dbReference type="Pfam" id="PF12096">
    <property type="entry name" value="DUF3572"/>
    <property type="match status" value="1"/>
</dbReference>
<evidence type="ECO:0000313" key="1">
    <source>
        <dbReference type="EMBL" id="HAR51146.1"/>
    </source>
</evidence>
<dbReference type="Proteomes" id="UP000264719">
    <property type="component" value="Unassembled WGS sequence"/>
</dbReference>
<reference evidence="1 2" key="1">
    <citation type="journal article" date="2018" name="Nat. Biotechnol.">
        <title>A standardized bacterial taxonomy based on genome phylogeny substantially revises the tree of life.</title>
        <authorList>
            <person name="Parks D.H."/>
            <person name="Chuvochina M."/>
            <person name="Waite D.W."/>
            <person name="Rinke C."/>
            <person name="Skarshewski A."/>
            <person name="Chaumeil P.A."/>
            <person name="Hugenholtz P."/>
        </authorList>
    </citation>
    <scope>NUCLEOTIDE SEQUENCE [LARGE SCALE GENOMIC DNA]</scope>
    <source>
        <strain evidence="1">UBA9169</strain>
    </source>
</reference>
<dbReference type="InterPro" id="IPR021955">
    <property type="entry name" value="DUF3572"/>
</dbReference>
<gene>
    <name evidence="1" type="ORF">DCS45_04610</name>
</gene>
<dbReference type="RefSeq" id="WP_009814409.1">
    <property type="nucleotide sequence ID" value="NZ_CAXAXR010000012.1"/>
</dbReference>